<feature type="region of interest" description="Disordered" evidence="1">
    <location>
        <begin position="183"/>
        <end position="236"/>
    </location>
</feature>
<feature type="region of interest" description="Disordered" evidence="1">
    <location>
        <begin position="1"/>
        <end position="111"/>
    </location>
</feature>
<accession>A0AAQ3U1B3</accession>
<sequence>MNKAIPTPSWPHRCTHTPAAARPSPRPGRRPPAAPAGSPTPGRRPPAPAGRAPARRPVRRRPTPLSRPAAAPPQARRPSPGWRLLAPPDARRPSSGLRPLPSAVPLPGPTRRPLPTVASLLRPCQPASPHAASCIPMSHKLKQVAKGFVGKMIPSKAGLFQGTSSTSSRREALLRCVDPNLQGVPIALQRTEGEDDEEEAGARQQEEEAGAGQQDEEEDAGADEDVMGGDGSEEGD</sequence>
<dbReference type="Proteomes" id="UP001341281">
    <property type="component" value="Chromosome 06"/>
</dbReference>
<evidence type="ECO:0000313" key="2">
    <source>
        <dbReference type="EMBL" id="WVZ81095.1"/>
    </source>
</evidence>
<reference evidence="2 3" key="1">
    <citation type="submission" date="2024-02" db="EMBL/GenBank/DDBJ databases">
        <title>High-quality chromosome-scale genome assembly of Pensacola bahiagrass (Paspalum notatum Flugge var. saurae).</title>
        <authorList>
            <person name="Vega J.M."/>
            <person name="Podio M."/>
            <person name="Orjuela J."/>
            <person name="Siena L.A."/>
            <person name="Pessino S.C."/>
            <person name="Combes M.C."/>
            <person name="Mariac C."/>
            <person name="Albertini E."/>
            <person name="Pupilli F."/>
            <person name="Ortiz J.P.A."/>
            <person name="Leblanc O."/>
        </authorList>
    </citation>
    <scope>NUCLEOTIDE SEQUENCE [LARGE SCALE GENOMIC DNA]</scope>
    <source>
        <strain evidence="2">R1</strain>
        <tissue evidence="2">Leaf</tissue>
    </source>
</reference>
<dbReference type="AlphaFoldDB" id="A0AAQ3U1B3"/>
<feature type="compositionally biased region" description="Low complexity" evidence="1">
    <location>
        <begin position="63"/>
        <end position="80"/>
    </location>
</feature>
<dbReference type="EMBL" id="CP144750">
    <property type="protein sequence ID" value="WVZ81095.1"/>
    <property type="molecule type" value="Genomic_DNA"/>
</dbReference>
<feature type="compositionally biased region" description="Pro residues" evidence="1">
    <location>
        <begin position="24"/>
        <end position="34"/>
    </location>
</feature>
<feature type="compositionally biased region" description="Pro residues" evidence="1">
    <location>
        <begin position="102"/>
        <end position="111"/>
    </location>
</feature>
<keyword evidence="3" id="KW-1185">Reference proteome</keyword>
<protein>
    <submittedName>
        <fullName evidence="2">Uncharacterized protein</fullName>
    </submittedName>
</protein>
<name>A0AAQ3U1B3_PASNO</name>
<evidence type="ECO:0000313" key="3">
    <source>
        <dbReference type="Proteomes" id="UP001341281"/>
    </source>
</evidence>
<proteinExistence type="predicted"/>
<evidence type="ECO:0000256" key="1">
    <source>
        <dbReference type="SAM" id="MobiDB-lite"/>
    </source>
</evidence>
<organism evidence="2 3">
    <name type="scientific">Paspalum notatum var. saurae</name>
    <dbReference type="NCBI Taxonomy" id="547442"/>
    <lineage>
        <taxon>Eukaryota</taxon>
        <taxon>Viridiplantae</taxon>
        <taxon>Streptophyta</taxon>
        <taxon>Embryophyta</taxon>
        <taxon>Tracheophyta</taxon>
        <taxon>Spermatophyta</taxon>
        <taxon>Magnoliopsida</taxon>
        <taxon>Liliopsida</taxon>
        <taxon>Poales</taxon>
        <taxon>Poaceae</taxon>
        <taxon>PACMAD clade</taxon>
        <taxon>Panicoideae</taxon>
        <taxon>Andropogonodae</taxon>
        <taxon>Paspaleae</taxon>
        <taxon>Paspalinae</taxon>
        <taxon>Paspalum</taxon>
    </lineage>
</organism>
<feature type="compositionally biased region" description="Acidic residues" evidence="1">
    <location>
        <begin position="214"/>
        <end position="236"/>
    </location>
</feature>
<feature type="compositionally biased region" description="Basic residues" evidence="1">
    <location>
        <begin position="53"/>
        <end position="62"/>
    </location>
</feature>
<gene>
    <name evidence="2" type="ORF">U9M48_028513</name>
</gene>